<keyword evidence="5 7" id="KW-1133">Transmembrane helix</keyword>
<evidence type="ECO:0000256" key="5">
    <source>
        <dbReference type="ARBA" id="ARBA00022989"/>
    </source>
</evidence>
<evidence type="ECO:0000256" key="1">
    <source>
        <dbReference type="ARBA" id="ARBA00004651"/>
    </source>
</evidence>
<sequence length="435" mass="43165">MSEVRRVSIHADAARVDAVVSAAEPVGSLIPAMVDALTQHTDFDAGHVARRYRLVVQGRVVAPSKTLSELLIADGMSLTLTHEATAFLPPPCDDAAEAVSTEVAGIERRWSRPAAQSVAALVGGGFSVVGAMVLLRNGFGPDGGQRLGCVGVAATIGLLALLAAVTAYRVFSEQAAGLALGVVAVGCGGLAGSLAVPGGPGAPNALFAAAAAATSATVMRTIGCHTVIFTTLACSGTACTAAAFAAVITGGSPAVIGAGLAAASLAVIEAAPSISVALARLSAEEPQHARRAHAWLTSLIAAPSAAAALGVVCAASRMSTSATIFAVVVGSVMILRARTHHDVTRAVSLIVCGSVCVGAAFLAFAVAHPRHTLPVAGLCVALGVATLGLGGNRVNVSPGVRRSIELVESAAFAAVAPLALWLSGLLGAIRGLDLS</sequence>
<organism evidence="9 10">
    <name type="scientific">Candidatus Mycobacterium wuenschmannii</name>
    <dbReference type="NCBI Taxonomy" id="3027808"/>
    <lineage>
        <taxon>Bacteria</taxon>
        <taxon>Bacillati</taxon>
        <taxon>Actinomycetota</taxon>
        <taxon>Actinomycetes</taxon>
        <taxon>Mycobacteriales</taxon>
        <taxon>Mycobacteriaceae</taxon>
        <taxon>Mycobacterium</taxon>
    </lineage>
</organism>
<feature type="transmembrane region" description="Helical" evidence="7">
    <location>
        <begin position="293"/>
        <end position="312"/>
    </location>
</feature>
<feature type="transmembrane region" description="Helical" evidence="7">
    <location>
        <begin position="145"/>
        <end position="168"/>
    </location>
</feature>
<evidence type="ECO:0000256" key="6">
    <source>
        <dbReference type="ARBA" id="ARBA00023136"/>
    </source>
</evidence>
<dbReference type="InterPro" id="IPR044049">
    <property type="entry name" value="EccD_transm"/>
</dbReference>
<keyword evidence="4 7" id="KW-0812">Transmembrane</keyword>
<dbReference type="Proteomes" id="UP001236585">
    <property type="component" value="Chromosome"/>
</dbReference>
<feature type="transmembrane region" description="Helical" evidence="7">
    <location>
        <begin position="373"/>
        <end position="394"/>
    </location>
</feature>
<evidence type="ECO:0000256" key="2">
    <source>
        <dbReference type="ARBA" id="ARBA00006162"/>
    </source>
</evidence>
<proteinExistence type="inferred from homology"/>
<dbReference type="Pfam" id="PF08817">
    <property type="entry name" value="YukD"/>
    <property type="match status" value="1"/>
</dbReference>
<dbReference type="InterPro" id="IPR006707">
    <property type="entry name" value="T7SS_EccD"/>
</dbReference>
<evidence type="ECO:0000313" key="9">
    <source>
        <dbReference type="EMBL" id="WIM87635.1"/>
    </source>
</evidence>
<protein>
    <submittedName>
        <fullName evidence="9">Type VII secretion integral membrane protein EccD</fullName>
    </submittedName>
</protein>
<comment type="similarity">
    <text evidence="2">Belongs to the EccD/Snm4 family.</text>
</comment>
<feature type="transmembrane region" description="Helical" evidence="7">
    <location>
        <begin position="254"/>
        <end position="281"/>
    </location>
</feature>
<dbReference type="EMBL" id="CP126981">
    <property type="protein sequence ID" value="WIM87635.1"/>
    <property type="molecule type" value="Genomic_DNA"/>
</dbReference>
<reference evidence="9 10" key="1">
    <citation type="journal article" date="2023" name="Microbiol. Resour. Announc.">
        <title>Complete Genome Sequence of Mycobacterium wuenschmanii, a novel Nontuberculous Mycobacterium Isolated from a captive population of Amazon Milk Frogs.</title>
        <authorList>
            <person name="Hicks J."/>
            <person name="Zeineldin M."/>
            <person name="Ward H."/>
            <person name="Wuenschmann A."/>
            <person name="Camp P."/>
            <person name="Farrell D."/>
            <person name="Lehman K."/>
            <person name="Thacker T."/>
            <person name="Cuthbert E."/>
        </authorList>
    </citation>
    <scope>NUCLEOTIDE SEQUENCE [LARGE SCALE GENOMIC DNA]</scope>
    <source>
        <strain evidence="9 10">Wuenschmanii</strain>
    </source>
</reference>
<keyword evidence="6 7" id="KW-0472">Membrane</keyword>
<keyword evidence="3" id="KW-1003">Cell membrane</keyword>
<evidence type="ECO:0000256" key="4">
    <source>
        <dbReference type="ARBA" id="ARBA00022692"/>
    </source>
</evidence>
<feature type="transmembrane region" description="Helical" evidence="7">
    <location>
        <begin position="347"/>
        <end position="367"/>
    </location>
</feature>
<gene>
    <name evidence="9" type="primary">eccD</name>
    <name evidence="9" type="ORF">PT015_22820</name>
</gene>
<feature type="transmembrane region" description="Helical" evidence="7">
    <location>
        <begin position="226"/>
        <end position="248"/>
    </location>
</feature>
<comment type="subcellular location">
    <subcellularLocation>
        <location evidence="1">Cell membrane</location>
        <topology evidence="1">Multi-pass membrane protein</topology>
    </subcellularLocation>
</comment>
<evidence type="ECO:0000256" key="3">
    <source>
        <dbReference type="ARBA" id="ARBA00022475"/>
    </source>
</evidence>
<feature type="transmembrane region" description="Helical" evidence="7">
    <location>
        <begin position="118"/>
        <end position="139"/>
    </location>
</feature>
<dbReference type="Pfam" id="PF19053">
    <property type="entry name" value="EccD"/>
    <property type="match status" value="1"/>
</dbReference>
<accession>A0ABY8VVG8</accession>
<evidence type="ECO:0000313" key="10">
    <source>
        <dbReference type="Proteomes" id="UP001236585"/>
    </source>
</evidence>
<name>A0ABY8VVG8_9MYCO</name>
<feature type="transmembrane region" description="Helical" evidence="7">
    <location>
        <begin position="406"/>
        <end position="429"/>
    </location>
</feature>
<evidence type="ECO:0000256" key="7">
    <source>
        <dbReference type="SAM" id="Phobius"/>
    </source>
</evidence>
<dbReference type="NCBIfam" id="TIGR03920">
    <property type="entry name" value="T7SS_EccD"/>
    <property type="match status" value="1"/>
</dbReference>
<feature type="transmembrane region" description="Helical" evidence="7">
    <location>
        <begin position="175"/>
        <end position="196"/>
    </location>
</feature>
<dbReference type="Gene3D" id="3.10.20.90">
    <property type="entry name" value="Phosphatidylinositol 3-kinase Catalytic Subunit, Chain A, domain 1"/>
    <property type="match status" value="1"/>
</dbReference>
<evidence type="ECO:0000259" key="8">
    <source>
        <dbReference type="Pfam" id="PF19053"/>
    </source>
</evidence>
<keyword evidence="10" id="KW-1185">Reference proteome</keyword>
<dbReference type="InterPro" id="IPR024962">
    <property type="entry name" value="YukD-like"/>
</dbReference>
<feature type="domain" description="EccD-like transmembrane" evidence="8">
    <location>
        <begin position="118"/>
        <end position="432"/>
    </location>
</feature>
<dbReference type="RefSeq" id="WP_285187444.1">
    <property type="nucleotide sequence ID" value="NZ_CP126981.1"/>
</dbReference>